<accession>X1DL83</accession>
<protein>
    <submittedName>
        <fullName evidence="1">Uncharacterized protein</fullName>
    </submittedName>
</protein>
<dbReference type="AlphaFoldDB" id="X1DL83"/>
<dbReference type="EMBL" id="BART01035826">
    <property type="protein sequence ID" value="GAH05779.1"/>
    <property type="molecule type" value="Genomic_DNA"/>
</dbReference>
<name>X1DL83_9ZZZZ</name>
<feature type="non-terminal residue" evidence="1">
    <location>
        <position position="49"/>
    </location>
</feature>
<reference evidence="1" key="1">
    <citation type="journal article" date="2014" name="Front. Microbiol.">
        <title>High frequency of phylogenetically diverse reductive dehalogenase-homologous genes in deep subseafloor sedimentary metagenomes.</title>
        <authorList>
            <person name="Kawai M."/>
            <person name="Futagami T."/>
            <person name="Toyoda A."/>
            <person name="Takaki Y."/>
            <person name="Nishi S."/>
            <person name="Hori S."/>
            <person name="Arai W."/>
            <person name="Tsubouchi T."/>
            <person name="Morono Y."/>
            <person name="Uchiyama I."/>
            <person name="Ito T."/>
            <person name="Fujiyama A."/>
            <person name="Inagaki F."/>
            <person name="Takami H."/>
        </authorList>
    </citation>
    <scope>NUCLEOTIDE SEQUENCE</scope>
    <source>
        <strain evidence="1">Expedition CK06-06</strain>
    </source>
</reference>
<organism evidence="1">
    <name type="scientific">marine sediment metagenome</name>
    <dbReference type="NCBI Taxonomy" id="412755"/>
    <lineage>
        <taxon>unclassified sequences</taxon>
        <taxon>metagenomes</taxon>
        <taxon>ecological metagenomes</taxon>
    </lineage>
</organism>
<gene>
    <name evidence="1" type="ORF">S01H4_60668</name>
</gene>
<sequence>MSIHGNQYILPLFYTHSSIPPINDYDELALSFYLLTKNLKQNEKVLSFS</sequence>
<evidence type="ECO:0000313" key="1">
    <source>
        <dbReference type="EMBL" id="GAH05779.1"/>
    </source>
</evidence>
<comment type="caution">
    <text evidence="1">The sequence shown here is derived from an EMBL/GenBank/DDBJ whole genome shotgun (WGS) entry which is preliminary data.</text>
</comment>
<proteinExistence type="predicted"/>